<dbReference type="PIRSF" id="PIRSF012702">
    <property type="entry name" value="UCP012702"/>
    <property type="match status" value="1"/>
</dbReference>
<keyword evidence="1" id="KW-0479">Metal-binding</keyword>
<evidence type="ECO:0000313" key="5">
    <source>
        <dbReference type="EMBL" id="MFC3616598.1"/>
    </source>
</evidence>
<keyword evidence="6" id="KW-1185">Reference proteome</keyword>
<dbReference type="Pfam" id="PF07171">
    <property type="entry name" value="MlrC_C"/>
    <property type="match status" value="1"/>
</dbReference>
<proteinExistence type="inferred from homology"/>
<keyword evidence="1" id="KW-0645">Protease</keyword>
<reference evidence="6" key="1">
    <citation type="journal article" date="2019" name="Int. J. Syst. Evol. Microbiol.">
        <title>The Global Catalogue of Microorganisms (GCM) 10K type strain sequencing project: providing services to taxonomists for standard genome sequencing and annotation.</title>
        <authorList>
            <consortium name="The Broad Institute Genomics Platform"/>
            <consortium name="The Broad Institute Genome Sequencing Center for Infectious Disease"/>
            <person name="Wu L."/>
            <person name="Ma J."/>
        </authorList>
    </citation>
    <scope>NUCLEOTIDE SEQUENCE [LARGE SCALE GENOMIC DNA]</scope>
    <source>
        <strain evidence="6">KCTC 42911</strain>
    </source>
</reference>
<comment type="function">
    <text evidence="1">Involved in peptidolytic degradation of cyclic heptapeptide hepatotoxin microcystin (MC).</text>
</comment>
<dbReference type="EMBL" id="JBHRXI010000049">
    <property type="protein sequence ID" value="MFC3616598.1"/>
    <property type="molecule type" value="Genomic_DNA"/>
</dbReference>
<evidence type="ECO:0000313" key="6">
    <source>
        <dbReference type="Proteomes" id="UP001595629"/>
    </source>
</evidence>
<evidence type="ECO:0000256" key="1">
    <source>
        <dbReference type="PIRNR" id="PIRNR012702"/>
    </source>
</evidence>
<gene>
    <name evidence="5" type="ORF">ACFORG_22885</name>
</gene>
<dbReference type="RefSeq" id="WP_386737910.1">
    <property type="nucleotide sequence ID" value="NZ_JBHRXI010000049.1"/>
</dbReference>
<protein>
    <recommendedName>
        <fullName evidence="1">Microcystinase C</fullName>
        <shortName evidence="1">MlrC</shortName>
    </recommendedName>
</protein>
<dbReference type="Pfam" id="PF07364">
    <property type="entry name" value="DUF1485"/>
    <property type="match status" value="1"/>
</dbReference>
<dbReference type="InterPro" id="IPR010799">
    <property type="entry name" value="MlrC_C"/>
</dbReference>
<dbReference type="Proteomes" id="UP001595629">
    <property type="component" value="Unassembled WGS sequence"/>
</dbReference>
<comment type="similarity">
    <text evidence="1">Belongs to the peptidase M81 family.</text>
</comment>
<accession>A0ABV7TQH2</accession>
<comment type="caution">
    <text evidence="5">The sequence shown here is derived from an EMBL/GenBank/DDBJ whole genome shotgun (WGS) entry which is preliminary data.</text>
</comment>
<evidence type="ECO:0000259" key="4">
    <source>
        <dbReference type="Pfam" id="PF07364"/>
    </source>
</evidence>
<keyword evidence="1" id="KW-0482">Metalloprotease</keyword>
<sequence>MARIAIAGFQHETNSFGIGRAGLAEFEMADSWPALLTGDDVISGTRGMNLPIAGFAATASQAGAALHPILWCAAEPSGPVTDQAFDTIAGRILDGLRSAGPLDALFLDLHGAMITDSHTDGEGALLERLRAALGPSLPIAVSLDMHANVSARMAKLADVICIYKTYPHLDMAETGARCWHRLQPLLKGSRPAKAFRSSSILIPLHAQNTGAEPARGLYAALPDDPDEHVEMAVGFTAGDTPDVGASVLAYAPSQARADAQADAALQRLQAARDAFDTSLARPAQAVAEAMTMSGDGPVILADVQDNPGAGASSDTTGLLRALVDARATGVLLGLMHDPLLAEQAHAAGVGAIVEGALGGRSGLPDDHPFAGRFRVQTISDGNVAYSGAMYGGGIATLGPSCVLHVEDTQADVTVVVTSIRNQCLDLAQFTHFGLQPQQARIVVVKSTAHFRADFEPIAARVIPVAAPGLFPCEPPYARKDAKGSPNQSAKNGAPSVRSGLR</sequence>
<dbReference type="InterPro" id="IPR009197">
    <property type="entry name" value="MlrC"/>
</dbReference>
<dbReference type="InterPro" id="IPR015995">
    <property type="entry name" value="MlrC_N"/>
</dbReference>
<feature type="domain" description="Microcystin LR degradation protein MlrC N-terminal" evidence="4">
    <location>
        <begin position="3"/>
        <end position="290"/>
    </location>
</feature>
<organism evidence="5 6">
    <name type="scientific">Lutimaribacter marinistellae</name>
    <dbReference type="NCBI Taxonomy" id="1820329"/>
    <lineage>
        <taxon>Bacteria</taxon>
        <taxon>Pseudomonadati</taxon>
        <taxon>Pseudomonadota</taxon>
        <taxon>Alphaproteobacteria</taxon>
        <taxon>Rhodobacterales</taxon>
        <taxon>Roseobacteraceae</taxon>
        <taxon>Lutimaribacter</taxon>
    </lineage>
</organism>
<keyword evidence="1" id="KW-0378">Hydrolase</keyword>
<evidence type="ECO:0000256" key="2">
    <source>
        <dbReference type="SAM" id="MobiDB-lite"/>
    </source>
</evidence>
<name>A0ABV7TQH2_9RHOB</name>
<comment type="cofactor">
    <cofactor evidence="1">
        <name>Zn(2+)</name>
        <dbReference type="ChEBI" id="CHEBI:29105"/>
    </cofactor>
    <text evidence="1">Binds 1 zinc ion per subunit.</text>
</comment>
<feature type="region of interest" description="Disordered" evidence="2">
    <location>
        <begin position="475"/>
        <end position="501"/>
    </location>
</feature>
<feature type="domain" description="Microcystin LR degradation protein MlrC C-terminal" evidence="3">
    <location>
        <begin position="300"/>
        <end position="470"/>
    </location>
</feature>
<evidence type="ECO:0000259" key="3">
    <source>
        <dbReference type="Pfam" id="PF07171"/>
    </source>
</evidence>